<gene>
    <name evidence="16" type="ORF">EAH69_09920</name>
</gene>
<evidence type="ECO:0000256" key="2">
    <source>
        <dbReference type="ARBA" id="ARBA00005752"/>
    </source>
</evidence>
<keyword evidence="4 16" id="KW-0436">Ligase</keyword>
<evidence type="ECO:0000256" key="12">
    <source>
        <dbReference type="PIRSR" id="PIRSR001589-2"/>
    </source>
</evidence>
<feature type="region of interest" description="Disordered" evidence="14">
    <location>
        <begin position="515"/>
        <end position="537"/>
    </location>
</feature>
<dbReference type="Proteomes" id="UP000275348">
    <property type="component" value="Unassembled WGS sequence"/>
</dbReference>
<dbReference type="RefSeq" id="WP_121935050.1">
    <property type="nucleotide sequence ID" value="NZ_RDOJ01000013.1"/>
</dbReference>
<dbReference type="EMBL" id="RDOJ01000013">
    <property type="protein sequence ID" value="RLZ08620.1"/>
    <property type="molecule type" value="Genomic_DNA"/>
</dbReference>
<keyword evidence="9 11" id="KW-0315">Glutamine amidotransferase</keyword>
<dbReference type="InterPro" id="IPR001962">
    <property type="entry name" value="Asn_synthase"/>
</dbReference>
<evidence type="ECO:0000259" key="15">
    <source>
        <dbReference type="PROSITE" id="PS51278"/>
    </source>
</evidence>
<dbReference type="InterPro" id="IPR006426">
    <property type="entry name" value="Asn_synth_AEB"/>
</dbReference>
<proteinExistence type="inferred from homology"/>
<dbReference type="GO" id="GO:0004066">
    <property type="term" value="F:asparagine synthase (glutamine-hydrolyzing) activity"/>
    <property type="evidence" value="ECO:0007669"/>
    <property type="project" value="UniProtKB-EC"/>
</dbReference>
<dbReference type="FunFam" id="3.40.50.620:FF:000031">
    <property type="entry name" value="Asparagine synthase B"/>
    <property type="match status" value="1"/>
</dbReference>
<dbReference type="InterPro" id="IPR017932">
    <property type="entry name" value="GATase_2_dom"/>
</dbReference>
<feature type="domain" description="Glutamine amidotransferase type-2" evidence="15">
    <location>
        <begin position="2"/>
        <end position="182"/>
    </location>
</feature>
<dbReference type="SUPFAM" id="SSF52402">
    <property type="entry name" value="Adenine nucleotide alpha hydrolases-like"/>
    <property type="match status" value="1"/>
</dbReference>
<dbReference type="InterPro" id="IPR014729">
    <property type="entry name" value="Rossmann-like_a/b/a_fold"/>
</dbReference>
<dbReference type="EC" id="6.3.5.4" evidence="3"/>
<feature type="binding site" evidence="12">
    <location>
        <position position="257"/>
    </location>
    <ligand>
        <name>ATP</name>
        <dbReference type="ChEBI" id="CHEBI:30616"/>
    </ligand>
</feature>
<evidence type="ECO:0000256" key="8">
    <source>
        <dbReference type="ARBA" id="ARBA00022888"/>
    </source>
</evidence>
<dbReference type="InterPro" id="IPR029055">
    <property type="entry name" value="Ntn_hydrolases_N"/>
</dbReference>
<evidence type="ECO:0000256" key="4">
    <source>
        <dbReference type="ARBA" id="ARBA00022598"/>
    </source>
</evidence>
<comment type="similarity">
    <text evidence="2">Belongs to the asparagine synthetase family.</text>
</comment>
<dbReference type="NCBIfam" id="TIGR01536">
    <property type="entry name" value="asn_synth_AEB"/>
    <property type="match status" value="1"/>
</dbReference>
<evidence type="ECO:0000256" key="1">
    <source>
        <dbReference type="ARBA" id="ARBA00005187"/>
    </source>
</evidence>
<dbReference type="CDD" id="cd00712">
    <property type="entry name" value="AsnB"/>
    <property type="match status" value="1"/>
</dbReference>
<accession>A0A3L9M642</accession>
<dbReference type="Gene3D" id="3.40.50.620">
    <property type="entry name" value="HUPs"/>
    <property type="match status" value="1"/>
</dbReference>
<dbReference type="AlphaFoldDB" id="A0A3L9M642"/>
<evidence type="ECO:0000256" key="7">
    <source>
        <dbReference type="ARBA" id="ARBA00022840"/>
    </source>
</evidence>
<keyword evidence="7 12" id="KW-0067">ATP-binding</keyword>
<evidence type="ECO:0000256" key="3">
    <source>
        <dbReference type="ARBA" id="ARBA00012737"/>
    </source>
</evidence>
<keyword evidence="8 11" id="KW-0061">Asparagine biosynthesis</keyword>
<keyword evidence="17" id="KW-1185">Reference proteome</keyword>
<dbReference type="CDD" id="cd01991">
    <property type="entry name" value="Asn_synthase_B_C"/>
    <property type="match status" value="1"/>
</dbReference>
<evidence type="ECO:0000256" key="11">
    <source>
        <dbReference type="PIRSR" id="PIRSR001589-1"/>
    </source>
</evidence>
<comment type="catalytic activity">
    <reaction evidence="10">
        <text>L-aspartate + L-glutamine + ATP + H2O = L-asparagine + L-glutamate + AMP + diphosphate + H(+)</text>
        <dbReference type="Rhea" id="RHEA:12228"/>
        <dbReference type="ChEBI" id="CHEBI:15377"/>
        <dbReference type="ChEBI" id="CHEBI:15378"/>
        <dbReference type="ChEBI" id="CHEBI:29985"/>
        <dbReference type="ChEBI" id="CHEBI:29991"/>
        <dbReference type="ChEBI" id="CHEBI:30616"/>
        <dbReference type="ChEBI" id="CHEBI:33019"/>
        <dbReference type="ChEBI" id="CHEBI:58048"/>
        <dbReference type="ChEBI" id="CHEBI:58359"/>
        <dbReference type="ChEBI" id="CHEBI:456215"/>
        <dbReference type="EC" id="6.3.5.4"/>
    </reaction>
</comment>
<dbReference type="Pfam" id="PF00733">
    <property type="entry name" value="Asn_synthase"/>
    <property type="match status" value="1"/>
</dbReference>
<dbReference type="InterPro" id="IPR050795">
    <property type="entry name" value="Asn_Synthetase"/>
</dbReference>
<evidence type="ECO:0000313" key="16">
    <source>
        <dbReference type="EMBL" id="RLZ08620.1"/>
    </source>
</evidence>
<feature type="binding site" evidence="12">
    <location>
        <position position="97"/>
    </location>
    <ligand>
        <name>L-glutamine</name>
        <dbReference type="ChEBI" id="CHEBI:58359"/>
    </ligand>
</feature>
<keyword evidence="5 11" id="KW-0028">Amino-acid biosynthesis</keyword>
<comment type="pathway">
    <text evidence="1">Amino-acid biosynthesis; L-asparagine biosynthesis; L-asparagine from L-aspartate (L-Gln route): step 1/1.</text>
</comment>
<dbReference type="OrthoDB" id="9763290at2"/>
<dbReference type="GO" id="GO:0006529">
    <property type="term" value="P:asparagine biosynthetic process"/>
    <property type="evidence" value="ECO:0007669"/>
    <property type="project" value="UniProtKB-KW"/>
</dbReference>
<dbReference type="InterPro" id="IPR033738">
    <property type="entry name" value="AsnB_N"/>
</dbReference>
<evidence type="ECO:0000256" key="13">
    <source>
        <dbReference type="PIRSR" id="PIRSR001589-3"/>
    </source>
</evidence>
<feature type="site" description="Important for beta-aspartyl-AMP intermediate formation" evidence="13">
    <location>
        <position position="334"/>
    </location>
</feature>
<dbReference type="NCBIfam" id="NF006949">
    <property type="entry name" value="PRK09431.1"/>
    <property type="match status" value="1"/>
</dbReference>
<name>A0A3L9M642_9FLAO</name>
<feature type="active site" description="For GATase activity" evidence="11">
    <location>
        <position position="2"/>
    </location>
</feature>
<keyword evidence="6 12" id="KW-0547">Nucleotide-binding</keyword>
<evidence type="ECO:0000256" key="10">
    <source>
        <dbReference type="ARBA" id="ARBA00048741"/>
    </source>
</evidence>
<protein>
    <recommendedName>
        <fullName evidence="3">asparagine synthase (glutamine-hydrolyzing)</fullName>
        <ecNumber evidence="3">6.3.5.4</ecNumber>
    </recommendedName>
</protein>
<dbReference type="SUPFAM" id="SSF56235">
    <property type="entry name" value="N-terminal nucleophile aminohydrolases (Ntn hydrolases)"/>
    <property type="match status" value="1"/>
</dbReference>
<evidence type="ECO:0000256" key="14">
    <source>
        <dbReference type="SAM" id="MobiDB-lite"/>
    </source>
</evidence>
<organism evidence="16 17">
    <name type="scientific">Faecalibacter macacae</name>
    <dbReference type="NCBI Taxonomy" id="1859289"/>
    <lineage>
        <taxon>Bacteria</taxon>
        <taxon>Pseudomonadati</taxon>
        <taxon>Bacteroidota</taxon>
        <taxon>Flavobacteriia</taxon>
        <taxon>Flavobacteriales</taxon>
        <taxon>Weeksellaceae</taxon>
        <taxon>Faecalibacter</taxon>
    </lineage>
</organism>
<evidence type="ECO:0000256" key="5">
    <source>
        <dbReference type="ARBA" id="ARBA00022605"/>
    </source>
</evidence>
<reference evidence="16 17" key="1">
    <citation type="submission" date="2018-10" db="EMBL/GenBank/DDBJ databases">
        <authorList>
            <person name="Chen X."/>
        </authorList>
    </citation>
    <scope>NUCLEOTIDE SEQUENCE [LARGE SCALE GENOMIC DNA]</scope>
    <source>
        <strain evidence="16 17">YIM 102668</strain>
    </source>
</reference>
<dbReference type="GO" id="GO:0005524">
    <property type="term" value="F:ATP binding"/>
    <property type="evidence" value="ECO:0007669"/>
    <property type="project" value="UniProtKB-KW"/>
</dbReference>
<dbReference type="PANTHER" id="PTHR11772">
    <property type="entry name" value="ASPARAGINE SYNTHETASE"/>
    <property type="match status" value="1"/>
</dbReference>
<dbReference type="PIRSF" id="PIRSF001589">
    <property type="entry name" value="Asn_synthetase_glu-h"/>
    <property type="match status" value="1"/>
</dbReference>
<evidence type="ECO:0000313" key="17">
    <source>
        <dbReference type="Proteomes" id="UP000275348"/>
    </source>
</evidence>
<dbReference type="PANTHER" id="PTHR11772:SF2">
    <property type="entry name" value="ASPARAGINE SYNTHETASE [GLUTAMINE-HYDROLYZING]"/>
    <property type="match status" value="1"/>
</dbReference>
<feature type="compositionally biased region" description="Polar residues" evidence="14">
    <location>
        <begin position="522"/>
        <end position="537"/>
    </location>
</feature>
<dbReference type="Gene3D" id="3.60.20.10">
    <property type="entry name" value="Glutamine Phosphoribosylpyrophosphate, subunit 1, domain 1"/>
    <property type="match status" value="1"/>
</dbReference>
<evidence type="ECO:0000256" key="6">
    <source>
        <dbReference type="ARBA" id="ARBA00022741"/>
    </source>
</evidence>
<feature type="binding site" evidence="12">
    <location>
        <position position="227"/>
    </location>
    <ligand>
        <name>ATP</name>
        <dbReference type="ChEBI" id="CHEBI:30616"/>
    </ligand>
</feature>
<dbReference type="GO" id="GO:0005829">
    <property type="term" value="C:cytosol"/>
    <property type="evidence" value="ECO:0007669"/>
    <property type="project" value="TreeGrafter"/>
</dbReference>
<dbReference type="Pfam" id="PF13537">
    <property type="entry name" value="GATase_7"/>
    <property type="match status" value="1"/>
</dbReference>
<comment type="caution">
    <text evidence="16">The sequence shown here is derived from an EMBL/GenBank/DDBJ whole genome shotgun (WGS) entry which is preliminary data.</text>
</comment>
<sequence>MCGILGIFDKKDLDVQHVQMLSQRMRHRGPDMQDYQVNNSKTGIITHERLAIIDLYTGKQPIQGTNTAYVVHNGEIYNHVKLKETELTDYTFRTSSDSEVIVKLYEKYGTDFCNLLDGVFGFIVMDSDRFMIARDPIGIKPLYYGQDKEGAYYFSSEMKVIEDQVEDLSAFPPGHYFTKETGFVQYYQPEWADDKVCTEELDYVKLKDSLIEATRKRLMSDVPVGVLLSGGLDSSLISSITARLMKDEGKTLHSFSIGLDETSPDIIAAKEVADFIGTEHHAIHFTFDEGLAIIDKLVWHLETYDITSIRASTPMYIMSKYITDLGIKVVLSGEGSDEIFGGYLYFHNAPSDQEFQKETIRRVQLLSTADCLRADKSTMAWALEARVPFLDRHFLDVAMKIDPSYKRPNRAEGKMEKHIIRKAFDDKEQPWLPEHVLWRQKEQFSDGVGYSWIDQLVDYCATQISDQEMEQAETLFPINTPTTKEAMYMRKIFHKHFPSEAAAKTVKKWIPKWQENEDPSGRASTIHEQTTEVVEIH</sequence>
<evidence type="ECO:0000256" key="9">
    <source>
        <dbReference type="ARBA" id="ARBA00022962"/>
    </source>
</evidence>
<dbReference type="PROSITE" id="PS51278">
    <property type="entry name" value="GATASE_TYPE_2"/>
    <property type="match status" value="1"/>
</dbReference>
<feature type="binding site" evidence="12">
    <location>
        <begin position="332"/>
        <end position="333"/>
    </location>
    <ligand>
        <name>ATP</name>
        <dbReference type="ChEBI" id="CHEBI:30616"/>
    </ligand>
</feature>